<dbReference type="PATRIC" id="fig|1384054.3.peg.1981"/>
<dbReference type="AlphaFoldDB" id="A0A091B4E6"/>
<evidence type="ECO:0000313" key="2">
    <source>
        <dbReference type="EMBL" id="KFN45759.1"/>
    </source>
</evidence>
<dbReference type="EMBL" id="AVCH01000177">
    <property type="protein sequence ID" value="KFN45759.1"/>
    <property type="molecule type" value="Genomic_DNA"/>
</dbReference>
<evidence type="ECO:0000313" key="3">
    <source>
        <dbReference type="Proteomes" id="UP000029392"/>
    </source>
</evidence>
<keyword evidence="1" id="KW-1133">Transmembrane helix</keyword>
<comment type="caution">
    <text evidence="2">The sequence shown here is derived from an EMBL/GenBank/DDBJ whole genome shotgun (WGS) entry which is preliminary data.</text>
</comment>
<dbReference type="RefSeq" id="WP_043804042.1">
    <property type="nucleotide sequence ID" value="NZ_AVCH01000177.1"/>
</dbReference>
<proteinExistence type="predicted"/>
<organism evidence="2 3">
    <name type="scientific">Arenimonas malthae CC-JY-1</name>
    <dbReference type="NCBI Taxonomy" id="1384054"/>
    <lineage>
        <taxon>Bacteria</taxon>
        <taxon>Pseudomonadati</taxon>
        <taxon>Pseudomonadota</taxon>
        <taxon>Gammaproteobacteria</taxon>
        <taxon>Lysobacterales</taxon>
        <taxon>Lysobacteraceae</taxon>
        <taxon>Arenimonas</taxon>
    </lineage>
</organism>
<keyword evidence="1" id="KW-0812">Transmembrane</keyword>
<accession>A0A091B4E6</accession>
<evidence type="ECO:0000256" key="1">
    <source>
        <dbReference type="SAM" id="Phobius"/>
    </source>
</evidence>
<sequence>MPYSLLMHFAASCAAVGFAMMAFSLFSRAHRGVSDGGGFWARKESFTPTEYAANRAGFLMSLFALLLLLAKIVLR</sequence>
<reference evidence="2 3" key="1">
    <citation type="submission" date="2013-09" db="EMBL/GenBank/DDBJ databases">
        <title>Genome sequencing of Arenimonas malthae.</title>
        <authorList>
            <person name="Chen F."/>
            <person name="Wang G."/>
        </authorList>
    </citation>
    <scope>NUCLEOTIDE SEQUENCE [LARGE SCALE GENOMIC DNA]</scope>
    <source>
        <strain evidence="2 3">CC-JY-1</strain>
    </source>
</reference>
<keyword evidence="1" id="KW-0472">Membrane</keyword>
<feature type="transmembrane region" description="Helical" evidence="1">
    <location>
        <begin position="55"/>
        <end position="74"/>
    </location>
</feature>
<name>A0A091B4E6_9GAMM</name>
<dbReference type="Proteomes" id="UP000029392">
    <property type="component" value="Unassembled WGS sequence"/>
</dbReference>
<dbReference type="STRING" id="1384054.N790_09340"/>
<gene>
    <name evidence="2" type="ORF">N790_09340</name>
</gene>
<keyword evidence="3" id="KW-1185">Reference proteome</keyword>
<protein>
    <submittedName>
        <fullName evidence="2">Uncharacterized protein</fullName>
    </submittedName>
</protein>